<dbReference type="InterPro" id="IPR036430">
    <property type="entry name" value="RNase_T2-like_sf"/>
</dbReference>
<dbReference type="GeneID" id="100905864"/>
<dbReference type="Pfam" id="PF00445">
    <property type="entry name" value="Ribonuclease_T2"/>
    <property type="match status" value="1"/>
</dbReference>
<evidence type="ECO:0000313" key="5">
    <source>
        <dbReference type="RefSeq" id="XP_003741841.1"/>
    </source>
</evidence>
<feature type="signal peptide" evidence="3">
    <location>
        <begin position="1"/>
        <end position="24"/>
    </location>
</feature>
<dbReference type="AlphaFoldDB" id="A0AAJ6QPR9"/>
<protein>
    <submittedName>
        <fullName evidence="5">Ribonuclease Oy</fullName>
    </submittedName>
</protein>
<dbReference type="GO" id="GO:0006401">
    <property type="term" value="P:RNA catabolic process"/>
    <property type="evidence" value="ECO:0007669"/>
    <property type="project" value="UniProtKB-ARBA"/>
</dbReference>
<dbReference type="KEGG" id="goe:100905864"/>
<proteinExistence type="inferred from homology"/>
<dbReference type="Proteomes" id="UP000694867">
    <property type="component" value="Unplaced"/>
</dbReference>
<dbReference type="PROSITE" id="PS00531">
    <property type="entry name" value="RNASE_T2_2"/>
    <property type="match status" value="1"/>
</dbReference>
<dbReference type="SUPFAM" id="SSF55895">
    <property type="entry name" value="Ribonuclease Rh-like"/>
    <property type="match status" value="1"/>
</dbReference>
<evidence type="ECO:0000256" key="3">
    <source>
        <dbReference type="SAM" id="SignalP"/>
    </source>
</evidence>
<gene>
    <name evidence="5" type="primary">LOC100905864</name>
</gene>
<accession>A0AAJ6QPR9</accession>
<dbReference type="PROSITE" id="PS00530">
    <property type="entry name" value="RNASE_T2_1"/>
    <property type="match status" value="1"/>
</dbReference>
<dbReference type="GO" id="GO:0003723">
    <property type="term" value="F:RNA binding"/>
    <property type="evidence" value="ECO:0007669"/>
    <property type="project" value="InterPro"/>
</dbReference>
<evidence type="ECO:0000256" key="1">
    <source>
        <dbReference type="ARBA" id="ARBA00007469"/>
    </source>
</evidence>
<comment type="similarity">
    <text evidence="1 2">Belongs to the RNase T2 family.</text>
</comment>
<organism evidence="4 5">
    <name type="scientific">Galendromus occidentalis</name>
    <name type="common">western predatory mite</name>
    <dbReference type="NCBI Taxonomy" id="34638"/>
    <lineage>
        <taxon>Eukaryota</taxon>
        <taxon>Metazoa</taxon>
        <taxon>Ecdysozoa</taxon>
        <taxon>Arthropoda</taxon>
        <taxon>Chelicerata</taxon>
        <taxon>Arachnida</taxon>
        <taxon>Acari</taxon>
        <taxon>Parasitiformes</taxon>
        <taxon>Mesostigmata</taxon>
        <taxon>Gamasina</taxon>
        <taxon>Phytoseioidea</taxon>
        <taxon>Phytoseiidae</taxon>
        <taxon>Typhlodrominae</taxon>
        <taxon>Galendromus</taxon>
    </lineage>
</organism>
<dbReference type="PANTHER" id="PTHR11240:SF22">
    <property type="entry name" value="RIBONUCLEASE T2"/>
    <property type="match status" value="1"/>
</dbReference>
<dbReference type="InterPro" id="IPR033130">
    <property type="entry name" value="RNase_T2_His_AS_2"/>
</dbReference>
<keyword evidence="3" id="KW-0732">Signal</keyword>
<evidence type="ECO:0000313" key="4">
    <source>
        <dbReference type="Proteomes" id="UP000694867"/>
    </source>
</evidence>
<dbReference type="GO" id="GO:0033897">
    <property type="term" value="F:ribonuclease T2 activity"/>
    <property type="evidence" value="ECO:0007669"/>
    <property type="project" value="InterPro"/>
</dbReference>
<reference evidence="5" key="1">
    <citation type="submission" date="2025-08" db="UniProtKB">
        <authorList>
            <consortium name="RefSeq"/>
        </authorList>
    </citation>
    <scope>IDENTIFICATION</scope>
</reference>
<dbReference type="InterPro" id="IPR001568">
    <property type="entry name" value="RNase_T2-like"/>
</dbReference>
<dbReference type="InterPro" id="IPR018188">
    <property type="entry name" value="RNase_T2_His_AS_1"/>
</dbReference>
<sequence length="228" mass="25524">MLARMMSAKFRALFCLSSFVAASGQSVRVFSHYTLAVQHGAGICYENPKCVRSSALPQYPEWTIHGLWPSNLAFCGGSKFDLRELGGMLPTLRESWPSFTETGDSAFWRYQFTKHGTCAIGSPRISGVQTYFERSLALYEDFSQKVLRKIGIRAGIVDVSEVEGLIRSRLGKSVQMRCRIVGSHYVLSEIKICYSRWNFEVIDCPRKSNCGRQSIFVAHGSRGPVGMV</sequence>
<name>A0AAJ6QPR9_9ACAR</name>
<feature type="chain" id="PRO_5042538286" evidence="3">
    <location>
        <begin position="25"/>
        <end position="228"/>
    </location>
</feature>
<dbReference type="PANTHER" id="PTHR11240">
    <property type="entry name" value="RIBONUCLEASE T2"/>
    <property type="match status" value="1"/>
</dbReference>
<evidence type="ECO:0000256" key="2">
    <source>
        <dbReference type="RuleBase" id="RU004328"/>
    </source>
</evidence>
<keyword evidence="4" id="KW-1185">Reference proteome</keyword>
<dbReference type="Gene3D" id="3.90.730.10">
    <property type="entry name" value="Ribonuclease T2-like"/>
    <property type="match status" value="1"/>
</dbReference>
<dbReference type="RefSeq" id="XP_003741841.1">
    <property type="nucleotide sequence ID" value="XM_003741793.2"/>
</dbReference>